<dbReference type="SUPFAM" id="SSF54001">
    <property type="entry name" value="Cysteine proteinases"/>
    <property type="match status" value="1"/>
</dbReference>
<dbReference type="GO" id="GO:0016579">
    <property type="term" value="P:protein deubiquitination"/>
    <property type="evidence" value="ECO:0007669"/>
    <property type="project" value="InterPro"/>
</dbReference>
<evidence type="ECO:0000256" key="2">
    <source>
        <dbReference type="RuleBase" id="RU366025"/>
    </source>
</evidence>
<dbReference type="InterPro" id="IPR038765">
    <property type="entry name" value="Papain-like_cys_pep_sf"/>
</dbReference>
<dbReference type="GO" id="GO:0006508">
    <property type="term" value="P:proteolysis"/>
    <property type="evidence" value="ECO:0007669"/>
    <property type="project" value="UniProtKB-KW"/>
</dbReference>
<evidence type="ECO:0000313" key="5">
    <source>
        <dbReference type="EMBL" id="KAF0289099.1"/>
    </source>
</evidence>
<dbReference type="PANTHER" id="PTHR21646">
    <property type="entry name" value="UBIQUITIN CARBOXYL-TERMINAL HYDROLASE"/>
    <property type="match status" value="1"/>
</dbReference>
<feature type="compositionally biased region" description="Basic and acidic residues" evidence="3">
    <location>
        <begin position="213"/>
        <end position="238"/>
    </location>
</feature>
<keyword evidence="2" id="KW-0645">Protease</keyword>
<proteinExistence type="inferred from homology"/>
<dbReference type="InterPro" id="IPR050185">
    <property type="entry name" value="Ub_carboxyl-term_hydrolase"/>
</dbReference>
<feature type="domain" description="USP" evidence="4">
    <location>
        <begin position="321"/>
        <end position="648"/>
    </location>
</feature>
<keyword evidence="2 5" id="KW-0378">Hydrolase</keyword>
<feature type="compositionally biased region" description="Polar residues" evidence="3">
    <location>
        <begin position="157"/>
        <end position="174"/>
    </location>
</feature>
<dbReference type="PANTHER" id="PTHR21646:SF46">
    <property type="entry name" value="UBIQUITIN CARBOXYL-TERMINAL HYDROLASE"/>
    <property type="match status" value="1"/>
</dbReference>
<feature type="region of interest" description="Disordered" evidence="3">
    <location>
        <begin position="153"/>
        <end position="316"/>
    </location>
</feature>
<dbReference type="InterPro" id="IPR028889">
    <property type="entry name" value="USP"/>
</dbReference>
<dbReference type="InterPro" id="IPR001394">
    <property type="entry name" value="Peptidase_C19_UCH"/>
</dbReference>
<reference evidence="5 6" key="1">
    <citation type="submission" date="2019-07" db="EMBL/GenBank/DDBJ databases">
        <title>Draft genome assembly of a fouling barnacle, Amphibalanus amphitrite (Darwin, 1854): The first reference genome for Thecostraca.</title>
        <authorList>
            <person name="Kim W."/>
        </authorList>
    </citation>
    <scope>NUCLEOTIDE SEQUENCE [LARGE SCALE GENOMIC DNA]</scope>
    <source>
        <strain evidence="5">SNU_AA5</strain>
        <tissue evidence="5">Soma without cirri and trophi</tissue>
    </source>
</reference>
<dbReference type="InterPro" id="IPR018200">
    <property type="entry name" value="USP_CS"/>
</dbReference>
<comment type="catalytic activity">
    <reaction evidence="1 2">
        <text>Thiol-dependent hydrolysis of ester, thioester, amide, peptide and isopeptide bonds formed by the C-terminal Gly of ubiquitin (a 76-residue protein attached to proteins as an intracellular targeting signal).</text>
        <dbReference type="EC" id="3.4.19.12"/>
    </reaction>
</comment>
<gene>
    <name evidence="5" type="primary">USP8_2</name>
    <name evidence="5" type="ORF">FJT64_012610</name>
</gene>
<evidence type="ECO:0000256" key="3">
    <source>
        <dbReference type="SAM" id="MobiDB-lite"/>
    </source>
</evidence>
<dbReference type="AlphaFoldDB" id="A0A6A4V7F3"/>
<dbReference type="Gene3D" id="3.90.70.10">
    <property type="entry name" value="Cysteine proteinases"/>
    <property type="match status" value="1"/>
</dbReference>
<dbReference type="OrthoDB" id="2420415at2759"/>
<sequence>MRRSLASAGFPAVLEPAGLDRGDGKRPDGLTIFPFRDGKCLTWDVTCVDTFADTVLVQSALNPGTAARLAEERKRQRYSELARRYIFEPVALETSGVYGPSAAALVQDLGRRISAQTGDRRETAWLRQRLSIAIARGNAVSILATAPYTGSEAAHKTSPTAQSGFTVQPQTGQKALQRAQERQVVHGTAELEVTARREEDQRSRPNVEFYKMAPEEEVARWKRTAEQESHERKRRSEQGHGVSHHGPPLDDGAGIGRRPERSHSSPLIVEPGNEQVGAPTSELAPPVFSRETQPRAGNQSAEVQNSSRSAPSIGPTTPALTGLKNFGNICYMNAVVQCVNSTPGLSEFLVHLDCTSYSGEPTHGETVQELAAIVKALWSGRHKSESLHDLKNAMGRRHACFRDSAQQDAHEFLLCLLNSLHEELTDVSRKQMLREQGNDGVPDSRAIKLLQDDSQSSSQSPISNLFGGQYKSTLRCVSCGNQSAKFEAFSHLSVPMPARASQCSLHECIQLFAEGDTISGWTCPECQSSDGATKRLDIRRLPPVLIIHIQRFYNDGAWKKNQSSVLFPLKNLDMSPHLATEDAHQQHHRYHLYGVVNHYGSMDSGHYTAFCRAPNTDRWHKYDDHQVHELSGGSVQSSAGYLLFYSAIDQRL</sequence>
<dbReference type="Proteomes" id="UP000440578">
    <property type="component" value="Unassembled WGS sequence"/>
</dbReference>
<keyword evidence="2" id="KW-0788">Thiol protease</keyword>
<dbReference type="GO" id="GO:0004843">
    <property type="term" value="F:cysteine-type deubiquitinase activity"/>
    <property type="evidence" value="ECO:0007669"/>
    <property type="project" value="UniProtKB-UniRule"/>
</dbReference>
<dbReference type="Pfam" id="PF00443">
    <property type="entry name" value="UCH"/>
    <property type="match status" value="1"/>
</dbReference>
<feature type="compositionally biased region" description="Basic and acidic residues" evidence="3">
    <location>
        <begin position="193"/>
        <end position="205"/>
    </location>
</feature>
<dbReference type="PROSITE" id="PS00973">
    <property type="entry name" value="USP_2"/>
    <property type="match status" value="1"/>
</dbReference>
<evidence type="ECO:0000313" key="6">
    <source>
        <dbReference type="Proteomes" id="UP000440578"/>
    </source>
</evidence>
<keyword evidence="6" id="KW-1185">Reference proteome</keyword>
<dbReference type="CDD" id="cd02674">
    <property type="entry name" value="Peptidase_C19R"/>
    <property type="match status" value="1"/>
</dbReference>
<dbReference type="PROSITE" id="PS50235">
    <property type="entry name" value="USP_3"/>
    <property type="match status" value="1"/>
</dbReference>
<dbReference type="PROSITE" id="PS00972">
    <property type="entry name" value="USP_1"/>
    <property type="match status" value="1"/>
</dbReference>
<keyword evidence="2" id="KW-0833">Ubl conjugation pathway</keyword>
<name>A0A6A4V7F3_AMPAM</name>
<dbReference type="EC" id="3.4.19.12" evidence="2"/>
<feature type="compositionally biased region" description="Polar residues" evidence="3">
    <location>
        <begin position="295"/>
        <end position="316"/>
    </location>
</feature>
<evidence type="ECO:0000256" key="1">
    <source>
        <dbReference type="ARBA" id="ARBA00000707"/>
    </source>
</evidence>
<evidence type="ECO:0000259" key="4">
    <source>
        <dbReference type="PROSITE" id="PS50235"/>
    </source>
</evidence>
<protein>
    <recommendedName>
        <fullName evidence="2">Ubiquitin carboxyl-terminal hydrolase</fullName>
        <ecNumber evidence="2">3.4.19.12</ecNumber>
    </recommendedName>
</protein>
<comment type="caution">
    <text evidence="5">The sequence shown here is derived from an EMBL/GenBank/DDBJ whole genome shotgun (WGS) entry which is preliminary data.</text>
</comment>
<dbReference type="EMBL" id="VIIS01002062">
    <property type="protein sequence ID" value="KAF0289099.1"/>
    <property type="molecule type" value="Genomic_DNA"/>
</dbReference>
<accession>A0A6A4V7F3</accession>
<organism evidence="5 6">
    <name type="scientific">Amphibalanus amphitrite</name>
    <name type="common">Striped barnacle</name>
    <name type="synonym">Balanus amphitrite</name>
    <dbReference type="NCBI Taxonomy" id="1232801"/>
    <lineage>
        <taxon>Eukaryota</taxon>
        <taxon>Metazoa</taxon>
        <taxon>Ecdysozoa</taxon>
        <taxon>Arthropoda</taxon>
        <taxon>Crustacea</taxon>
        <taxon>Multicrustacea</taxon>
        <taxon>Cirripedia</taxon>
        <taxon>Thoracica</taxon>
        <taxon>Thoracicalcarea</taxon>
        <taxon>Balanomorpha</taxon>
        <taxon>Balanoidea</taxon>
        <taxon>Balanidae</taxon>
        <taxon>Amphibalaninae</taxon>
        <taxon>Amphibalanus</taxon>
    </lineage>
</organism>
<comment type="similarity">
    <text evidence="2">Belongs to the peptidase C19 family.</text>
</comment>